<evidence type="ECO:0000256" key="3">
    <source>
        <dbReference type="ARBA" id="ARBA00022692"/>
    </source>
</evidence>
<evidence type="ECO:0000256" key="4">
    <source>
        <dbReference type="ARBA" id="ARBA00022989"/>
    </source>
</evidence>
<comment type="subcellular location">
    <subcellularLocation>
        <location evidence="1">Membrane</location>
        <topology evidence="1">Multi-pass membrane protein</topology>
    </subcellularLocation>
</comment>
<evidence type="ECO:0000256" key="6">
    <source>
        <dbReference type="SAM" id="Phobius"/>
    </source>
</evidence>
<dbReference type="GO" id="GO:0016020">
    <property type="term" value="C:membrane"/>
    <property type="evidence" value="ECO:0007669"/>
    <property type="project" value="UniProtKB-SubCell"/>
</dbReference>
<feature type="transmembrane region" description="Helical" evidence="6">
    <location>
        <begin position="77"/>
        <end position="98"/>
    </location>
</feature>
<dbReference type="PANTHER" id="PTHR11958:SF63">
    <property type="entry name" value="AMINO ACID TRANSPORTER"/>
    <property type="match status" value="1"/>
</dbReference>
<dbReference type="InterPro" id="IPR036458">
    <property type="entry name" value="Na:dicarbo_symporter_sf"/>
</dbReference>
<dbReference type="SUPFAM" id="SSF118215">
    <property type="entry name" value="Proton glutamate symport protein"/>
    <property type="match status" value="1"/>
</dbReference>
<evidence type="ECO:0000256" key="2">
    <source>
        <dbReference type="ARBA" id="ARBA00022448"/>
    </source>
</evidence>
<keyword evidence="4 6" id="KW-1133">Transmembrane helix</keyword>
<evidence type="ECO:0000256" key="1">
    <source>
        <dbReference type="ARBA" id="ARBA00004141"/>
    </source>
</evidence>
<sequence>MERYLFPTVLLAALVGFFLAWAFPDTPWLLESAAIFKDLFLSVLKMIVAPLVFFSVLSGIVRLDAAKQLRRIGTLTVVYYVVTTAFAIALGLTVVFLFHPWTSAPPLSAIETASTHATLIGTSESTFGDLIRNLVAQMFVNPFTALAQLNILGIVTNSIVLGLSLLIVLPSESVVKRSIHEITNAIYKLASWAVWVVPIGVIGIVYQMTTNANSALIGQLAAFSGVVIGTTLLHMLIILPSIGWLGGQMRPVTLAKNTVRPIVVALSSSSSAATLPVSFRAANDLGVSSTTASFVLPLGATINMDGTALFEGVAAVFLAYLFGLDLNASATVTVFIVAMLASIGAPGIPSGSMAGMQMVLLAVGIPLEGILILLLVERPLDTIRTAANVLGDLVGCVVIDRHAVPALVDTSN</sequence>
<feature type="transmembrane region" description="Helical" evidence="6">
    <location>
        <begin position="147"/>
        <end position="169"/>
    </location>
</feature>
<dbReference type="EMBL" id="UINC01000399">
    <property type="protein sequence ID" value="SUZ54645.1"/>
    <property type="molecule type" value="Genomic_DNA"/>
</dbReference>
<gene>
    <name evidence="7" type="ORF">METZ01_LOCUS7499</name>
</gene>
<evidence type="ECO:0000313" key="7">
    <source>
        <dbReference type="EMBL" id="SUZ54645.1"/>
    </source>
</evidence>
<reference evidence="7" key="1">
    <citation type="submission" date="2018-05" db="EMBL/GenBank/DDBJ databases">
        <authorList>
            <person name="Lanie J.A."/>
            <person name="Ng W.-L."/>
            <person name="Kazmierczak K.M."/>
            <person name="Andrzejewski T.M."/>
            <person name="Davidsen T.M."/>
            <person name="Wayne K.J."/>
            <person name="Tettelin H."/>
            <person name="Glass J.I."/>
            <person name="Rusch D."/>
            <person name="Podicherti R."/>
            <person name="Tsui H.-C.T."/>
            <person name="Winkler M.E."/>
        </authorList>
    </citation>
    <scope>NUCLEOTIDE SEQUENCE</scope>
</reference>
<protein>
    <recommendedName>
        <fullName evidence="8">Na+:H+ dicarboxylate symporter</fullName>
    </recommendedName>
</protein>
<evidence type="ECO:0008006" key="8">
    <source>
        <dbReference type="Google" id="ProtNLM"/>
    </source>
</evidence>
<dbReference type="Gene3D" id="1.10.3860.10">
    <property type="entry name" value="Sodium:dicarboxylate symporter"/>
    <property type="match status" value="1"/>
</dbReference>
<evidence type="ECO:0000256" key="5">
    <source>
        <dbReference type="ARBA" id="ARBA00023136"/>
    </source>
</evidence>
<dbReference type="PANTHER" id="PTHR11958">
    <property type="entry name" value="SODIUM/DICARBOXYLATE SYMPORTER-RELATED"/>
    <property type="match status" value="1"/>
</dbReference>
<feature type="transmembrane region" description="Helical" evidence="6">
    <location>
        <begin position="189"/>
        <end position="208"/>
    </location>
</feature>
<feature type="transmembrane region" description="Helical" evidence="6">
    <location>
        <begin position="354"/>
        <end position="376"/>
    </location>
</feature>
<dbReference type="PRINTS" id="PR00173">
    <property type="entry name" value="EDTRNSPORT"/>
</dbReference>
<dbReference type="Pfam" id="PF00375">
    <property type="entry name" value="SDF"/>
    <property type="match status" value="1"/>
</dbReference>
<name>A0A381NJB5_9ZZZZ</name>
<dbReference type="InterPro" id="IPR050746">
    <property type="entry name" value="DAACS"/>
</dbReference>
<dbReference type="GO" id="GO:0015293">
    <property type="term" value="F:symporter activity"/>
    <property type="evidence" value="ECO:0007669"/>
    <property type="project" value="InterPro"/>
</dbReference>
<dbReference type="InterPro" id="IPR001991">
    <property type="entry name" value="Na-dicarboxylate_symporter"/>
</dbReference>
<organism evidence="7">
    <name type="scientific">marine metagenome</name>
    <dbReference type="NCBI Taxonomy" id="408172"/>
    <lineage>
        <taxon>unclassified sequences</taxon>
        <taxon>metagenomes</taxon>
        <taxon>ecological metagenomes</taxon>
    </lineage>
</organism>
<dbReference type="AlphaFoldDB" id="A0A381NJB5"/>
<proteinExistence type="predicted"/>
<keyword evidence="3 6" id="KW-0812">Transmembrane</keyword>
<accession>A0A381NJB5</accession>
<feature type="transmembrane region" description="Helical" evidence="6">
    <location>
        <begin position="46"/>
        <end position="65"/>
    </location>
</feature>
<feature type="transmembrane region" description="Helical" evidence="6">
    <location>
        <begin position="220"/>
        <end position="247"/>
    </location>
</feature>
<keyword evidence="5 6" id="KW-0472">Membrane</keyword>
<keyword evidence="2" id="KW-0813">Transport</keyword>